<protein>
    <recommendedName>
        <fullName evidence="1">Methyltransferase type 11 domain-containing protein</fullName>
    </recommendedName>
</protein>
<name>A0A2M7BXA0_9BACT</name>
<dbReference type="GO" id="GO:0008757">
    <property type="term" value="F:S-adenosylmethionine-dependent methyltransferase activity"/>
    <property type="evidence" value="ECO:0007669"/>
    <property type="project" value="InterPro"/>
</dbReference>
<dbReference type="CDD" id="cd02440">
    <property type="entry name" value="AdoMet_MTases"/>
    <property type="match status" value="1"/>
</dbReference>
<organism evidence="2 3">
    <name type="scientific">Candidatus Roizmanbacteria bacterium CG03_land_8_20_14_0_80_35_26</name>
    <dbReference type="NCBI Taxonomy" id="1974845"/>
    <lineage>
        <taxon>Bacteria</taxon>
        <taxon>Candidatus Roizmaniibacteriota</taxon>
    </lineage>
</organism>
<dbReference type="InterPro" id="IPR050508">
    <property type="entry name" value="Methyltransf_Superfamily"/>
</dbReference>
<reference evidence="3" key="1">
    <citation type="submission" date="2017-09" db="EMBL/GenBank/DDBJ databases">
        <title>Depth-based differentiation of microbial function through sediment-hosted aquifers and enrichment of novel symbionts in the deep terrestrial subsurface.</title>
        <authorList>
            <person name="Probst A.J."/>
            <person name="Ladd B."/>
            <person name="Jarett J.K."/>
            <person name="Geller-Mcgrath D.E."/>
            <person name="Sieber C.M.K."/>
            <person name="Emerson J.B."/>
            <person name="Anantharaman K."/>
            <person name="Thomas B.C."/>
            <person name="Malmstrom R."/>
            <person name="Stieglmeier M."/>
            <person name="Klingl A."/>
            <person name="Woyke T."/>
            <person name="Ryan C.M."/>
            <person name="Banfield J.F."/>
        </authorList>
    </citation>
    <scope>NUCLEOTIDE SEQUENCE [LARGE SCALE GENOMIC DNA]</scope>
</reference>
<dbReference type="AlphaFoldDB" id="A0A2M7BXA0"/>
<dbReference type="InterPro" id="IPR029063">
    <property type="entry name" value="SAM-dependent_MTases_sf"/>
</dbReference>
<dbReference type="PANTHER" id="PTHR42912">
    <property type="entry name" value="METHYLTRANSFERASE"/>
    <property type="match status" value="1"/>
</dbReference>
<gene>
    <name evidence="2" type="ORF">COS50_01510</name>
</gene>
<dbReference type="Pfam" id="PF08241">
    <property type="entry name" value="Methyltransf_11"/>
    <property type="match status" value="1"/>
</dbReference>
<dbReference type="InterPro" id="IPR013216">
    <property type="entry name" value="Methyltransf_11"/>
</dbReference>
<dbReference type="SUPFAM" id="SSF53335">
    <property type="entry name" value="S-adenosyl-L-methionine-dependent methyltransferases"/>
    <property type="match status" value="1"/>
</dbReference>
<comment type="caution">
    <text evidence="2">The sequence shown here is derived from an EMBL/GenBank/DDBJ whole genome shotgun (WGS) entry which is preliminary data.</text>
</comment>
<dbReference type="Gene3D" id="3.40.50.150">
    <property type="entry name" value="Vaccinia Virus protein VP39"/>
    <property type="match status" value="1"/>
</dbReference>
<accession>A0A2M7BXA0</accession>
<feature type="domain" description="Methyltransferase type 11" evidence="1">
    <location>
        <begin position="58"/>
        <end position="157"/>
    </location>
</feature>
<dbReference type="Proteomes" id="UP000230673">
    <property type="component" value="Unassembled WGS sequence"/>
</dbReference>
<sequence>MQDRTEPYISRVRPDERHNIFTEDIDYRKTEKKSIWGKGYEKTLELFKLDPIKGGRWLNLAAGDGRYNNQLLKYADSVVASDIDAEALSKLQRHTPKKYRDKLTTVAFNLNGDFPLKDGSFNGIFCTGILHLFSRPVLEKISKEMLRILKPGGRLILEFPTEIKRIGRDGSLITFGDEPNYSIADARSYLQELVGSSSTQGIIEEVVEDFPNANPPFTFHSKIILLECFKTTGNEDKDRLIVTSMGKRTQVLT</sequence>
<evidence type="ECO:0000313" key="3">
    <source>
        <dbReference type="Proteomes" id="UP000230673"/>
    </source>
</evidence>
<proteinExistence type="predicted"/>
<evidence type="ECO:0000313" key="2">
    <source>
        <dbReference type="EMBL" id="PIV11174.1"/>
    </source>
</evidence>
<dbReference type="EMBL" id="PEUY01000024">
    <property type="protein sequence ID" value="PIV11174.1"/>
    <property type="molecule type" value="Genomic_DNA"/>
</dbReference>
<evidence type="ECO:0000259" key="1">
    <source>
        <dbReference type="Pfam" id="PF08241"/>
    </source>
</evidence>